<keyword evidence="2" id="KW-1185">Reference proteome</keyword>
<dbReference type="EMBL" id="JABSTQ010009795">
    <property type="protein sequence ID" value="KAG0425822.1"/>
    <property type="molecule type" value="Genomic_DNA"/>
</dbReference>
<name>A0AC60PYP4_IXOPE</name>
<accession>A0AC60PYP4</accession>
<protein>
    <submittedName>
        <fullName evidence="1">Uncharacterized protein</fullName>
    </submittedName>
</protein>
<reference evidence="1 2" key="1">
    <citation type="journal article" date="2020" name="Cell">
        <title>Large-Scale Comparative Analyses of Tick Genomes Elucidate Their Genetic Diversity and Vector Capacities.</title>
        <authorList>
            <consortium name="Tick Genome and Microbiome Consortium (TIGMIC)"/>
            <person name="Jia N."/>
            <person name="Wang J."/>
            <person name="Shi W."/>
            <person name="Du L."/>
            <person name="Sun Y."/>
            <person name="Zhan W."/>
            <person name="Jiang J.F."/>
            <person name="Wang Q."/>
            <person name="Zhang B."/>
            <person name="Ji P."/>
            <person name="Bell-Sakyi L."/>
            <person name="Cui X.M."/>
            <person name="Yuan T.T."/>
            <person name="Jiang B.G."/>
            <person name="Yang W.F."/>
            <person name="Lam T.T."/>
            <person name="Chang Q.C."/>
            <person name="Ding S.J."/>
            <person name="Wang X.J."/>
            <person name="Zhu J.G."/>
            <person name="Ruan X.D."/>
            <person name="Zhao L."/>
            <person name="Wei J.T."/>
            <person name="Ye R.Z."/>
            <person name="Que T.C."/>
            <person name="Du C.H."/>
            <person name="Zhou Y.H."/>
            <person name="Cheng J.X."/>
            <person name="Dai P.F."/>
            <person name="Guo W.B."/>
            <person name="Han X.H."/>
            <person name="Huang E.J."/>
            <person name="Li L.F."/>
            <person name="Wei W."/>
            <person name="Gao Y.C."/>
            <person name="Liu J.Z."/>
            <person name="Shao H.Z."/>
            <person name="Wang X."/>
            <person name="Wang C.C."/>
            <person name="Yang T.C."/>
            <person name="Huo Q.B."/>
            <person name="Li W."/>
            <person name="Chen H.Y."/>
            <person name="Chen S.E."/>
            <person name="Zhou L.G."/>
            <person name="Ni X.B."/>
            <person name="Tian J.H."/>
            <person name="Sheng Y."/>
            <person name="Liu T."/>
            <person name="Pan Y.S."/>
            <person name="Xia L.Y."/>
            <person name="Li J."/>
            <person name="Zhao F."/>
            <person name="Cao W.C."/>
        </authorList>
    </citation>
    <scope>NUCLEOTIDE SEQUENCE [LARGE SCALE GENOMIC DNA]</scope>
    <source>
        <strain evidence="1">Iper-2018</strain>
    </source>
</reference>
<gene>
    <name evidence="1" type="ORF">HPB47_027019</name>
</gene>
<evidence type="ECO:0000313" key="2">
    <source>
        <dbReference type="Proteomes" id="UP000805193"/>
    </source>
</evidence>
<proteinExistence type="predicted"/>
<organism evidence="1 2">
    <name type="scientific">Ixodes persulcatus</name>
    <name type="common">Taiga tick</name>
    <dbReference type="NCBI Taxonomy" id="34615"/>
    <lineage>
        <taxon>Eukaryota</taxon>
        <taxon>Metazoa</taxon>
        <taxon>Ecdysozoa</taxon>
        <taxon>Arthropoda</taxon>
        <taxon>Chelicerata</taxon>
        <taxon>Arachnida</taxon>
        <taxon>Acari</taxon>
        <taxon>Parasitiformes</taxon>
        <taxon>Ixodida</taxon>
        <taxon>Ixodoidea</taxon>
        <taxon>Ixodidae</taxon>
        <taxon>Ixodinae</taxon>
        <taxon>Ixodes</taxon>
    </lineage>
</organism>
<comment type="caution">
    <text evidence="1">The sequence shown here is derived from an EMBL/GenBank/DDBJ whole genome shotgun (WGS) entry which is preliminary data.</text>
</comment>
<dbReference type="Proteomes" id="UP000805193">
    <property type="component" value="Unassembled WGS sequence"/>
</dbReference>
<sequence length="102" mass="11597">MLELYDTAVRLTKEKSVYEKEVEVEKERMAKMKDTGKDEHTLKRQEEVIQDTAQMVPHCQKGILAAYNDLKEVLESAPDLAEKEEYISAQAALKDAELALQG</sequence>
<evidence type="ECO:0000313" key="1">
    <source>
        <dbReference type="EMBL" id="KAG0425822.1"/>
    </source>
</evidence>